<organism evidence="2 3">
    <name type="scientific">Phaeosphaeria nodorum (strain SN15 / ATCC MYA-4574 / FGSC 10173)</name>
    <name type="common">Glume blotch fungus</name>
    <name type="synonym">Parastagonospora nodorum</name>
    <dbReference type="NCBI Taxonomy" id="321614"/>
    <lineage>
        <taxon>Eukaryota</taxon>
        <taxon>Fungi</taxon>
        <taxon>Dikarya</taxon>
        <taxon>Ascomycota</taxon>
        <taxon>Pezizomycotina</taxon>
        <taxon>Dothideomycetes</taxon>
        <taxon>Pleosporomycetidae</taxon>
        <taxon>Pleosporales</taxon>
        <taxon>Pleosporineae</taxon>
        <taxon>Phaeosphaeriaceae</taxon>
        <taxon>Parastagonospora</taxon>
    </lineage>
</organism>
<evidence type="ECO:0000313" key="3">
    <source>
        <dbReference type="Proteomes" id="UP000663193"/>
    </source>
</evidence>
<keyword evidence="3" id="KW-1185">Reference proteome</keyword>
<dbReference type="RefSeq" id="XP_001792234.1">
    <property type="nucleotide sequence ID" value="XM_001792182.1"/>
</dbReference>
<dbReference type="EMBL" id="CP069028">
    <property type="protein sequence ID" value="QRC96703.1"/>
    <property type="molecule type" value="Genomic_DNA"/>
</dbReference>
<dbReference type="VEuPathDB" id="FungiDB:JI435_015980"/>
<dbReference type="AlphaFoldDB" id="A0A7U2HZT1"/>
<feature type="region of interest" description="Disordered" evidence="1">
    <location>
        <begin position="1"/>
        <end position="58"/>
    </location>
</feature>
<reference evidence="3" key="1">
    <citation type="journal article" date="2021" name="BMC Genomics">
        <title>Chromosome-level genome assembly and manually-curated proteome of model necrotroph Parastagonospora nodorum Sn15 reveals a genome-wide trove of candidate effector homologs, and redundancy of virulence-related functions within an accessory chromosome.</title>
        <authorList>
            <person name="Bertazzoni S."/>
            <person name="Jones D.A.B."/>
            <person name="Phan H.T."/>
            <person name="Tan K.-C."/>
            <person name="Hane J.K."/>
        </authorList>
    </citation>
    <scope>NUCLEOTIDE SEQUENCE [LARGE SCALE GENOMIC DNA]</scope>
    <source>
        <strain evidence="3">SN15 / ATCC MYA-4574 / FGSC 10173)</strain>
    </source>
</reference>
<sequence>MHFFRSKPVAYTDPSVTPGYETPAMKKRREDEETVQRRVSAPQEAHPEHQSKHGIDKWDFVTPGQSAEEQKAVADIYKLFGKTVERSEQADSKEKEIVLRAGFRDDEPATYRYFIAGYGTREELTHASDTRSLYVLVMLNFQT</sequence>
<gene>
    <name evidence="2" type="ORF">JI435_015980</name>
</gene>
<evidence type="ECO:0000313" key="2">
    <source>
        <dbReference type="EMBL" id="QRC96703.1"/>
    </source>
</evidence>
<dbReference type="KEGG" id="pno:SNOG_01598"/>
<accession>A0A7U2HZT1</accession>
<feature type="compositionally biased region" description="Basic and acidic residues" evidence="1">
    <location>
        <begin position="45"/>
        <end position="58"/>
    </location>
</feature>
<protein>
    <submittedName>
        <fullName evidence="2">Uncharacterized protein</fullName>
    </submittedName>
</protein>
<name>A0A7U2HZT1_PHANO</name>
<evidence type="ECO:0000256" key="1">
    <source>
        <dbReference type="SAM" id="MobiDB-lite"/>
    </source>
</evidence>
<dbReference type="Proteomes" id="UP000663193">
    <property type="component" value="Chromosome 6"/>
</dbReference>
<proteinExistence type="predicted"/>